<evidence type="ECO:0000256" key="3">
    <source>
        <dbReference type="SAM" id="MobiDB-lite"/>
    </source>
</evidence>
<dbReference type="AlphaFoldDB" id="A0AAV1IKG6"/>
<reference evidence="4 5" key="1">
    <citation type="submission" date="2023-10" db="EMBL/GenBank/DDBJ databases">
        <authorList>
            <person name="Maclean D."/>
            <person name="Macfadyen A."/>
        </authorList>
    </citation>
    <scope>NUCLEOTIDE SEQUENCE [LARGE SCALE GENOMIC DNA]</scope>
</reference>
<dbReference type="Gene3D" id="3.40.50.150">
    <property type="entry name" value="Vaccinia Virus protein VP39"/>
    <property type="match status" value="1"/>
</dbReference>
<evidence type="ECO:0000256" key="2">
    <source>
        <dbReference type="ARBA" id="ARBA00022679"/>
    </source>
</evidence>
<organism evidence="4 5">
    <name type="scientific">Coccomyxa viridis</name>
    <dbReference type="NCBI Taxonomy" id="1274662"/>
    <lineage>
        <taxon>Eukaryota</taxon>
        <taxon>Viridiplantae</taxon>
        <taxon>Chlorophyta</taxon>
        <taxon>core chlorophytes</taxon>
        <taxon>Trebouxiophyceae</taxon>
        <taxon>Trebouxiophyceae incertae sedis</taxon>
        <taxon>Coccomyxaceae</taxon>
        <taxon>Coccomyxa</taxon>
    </lineage>
</organism>
<evidence type="ECO:0000313" key="5">
    <source>
        <dbReference type="Proteomes" id="UP001314263"/>
    </source>
</evidence>
<dbReference type="GO" id="GO:0008168">
    <property type="term" value="F:methyltransferase activity"/>
    <property type="evidence" value="ECO:0007669"/>
    <property type="project" value="UniProtKB-KW"/>
</dbReference>
<proteinExistence type="predicted"/>
<accession>A0AAV1IKG6</accession>
<dbReference type="InterPro" id="IPR029063">
    <property type="entry name" value="SAM-dependent_MTases_sf"/>
</dbReference>
<gene>
    <name evidence="4" type="ORF">CVIRNUC_010534</name>
</gene>
<dbReference type="PANTHER" id="PTHR43542">
    <property type="entry name" value="METHYLTRANSFERASE"/>
    <property type="match status" value="1"/>
</dbReference>
<sequence>MPYECLVDHALRTLHMQSSARAFISGARSRDARKGTACRARRAPTGGPEWKEQLSELFPEEAGRQSLSRKRPRTQEVQGSDPSDASAPQHETVEEVFGLESGWSVEVLGNDNGKDDLMLIGSEEWDSEDEEEELGMAARTLLTSIPRHRLKALESMEADAKETNAAVKANARRRTGAEHKLHRRLRIMGGAQAGLRILSGRGETTRPMMEKVRKALFDMLQAFDGGDPSFLKGTRWLDLFAGTGSVGLEALSRGAAHCQFVELDSWVVQSVLGPNIDSCGGTGAATVHTGKAELFLKRAKDLPDLFRMPYDYIR</sequence>
<feature type="region of interest" description="Disordered" evidence="3">
    <location>
        <begin position="33"/>
        <end position="91"/>
    </location>
</feature>
<evidence type="ECO:0000256" key="1">
    <source>
        <dbReference type="ARBA" id="ARBA00022603"/>
    </source>
</evidence>
<keyword evidence="1" id="KW-0489">Methyltransferase</keyword>
<keyword evidence="5" id="KW-1185">Reference proteome</keyword>
<name>A0AAV1IKG6_9CHLO</name>
<dbReference type="SUPFAM" id="SSF53335">
    <property type="entry name" value="S-adenosyl-L-methionine-dependent methyltransferases"/>
    <property type="match status" value="1"/>
</dbReference>
<dbReference type="Proteomes" id="UP001314263">
    <property type="component" value="Unassembled WGS sequence"/>
</dbReference>
<dbReference type="PANTHER" id="PTHR43542:SF1">
    <property type="entry name" value="METHYLTRANSFERASE"/>
    <property type="match status" value="1"/>
</dbReference>
<comment type="caution">
    <text evidence="4">The sequence shown here is derived from an EMBL/GenBank/DDBJ whole genome shotgun (WGS) entry which is preliminary data.</text>
</comment>
<keyword evidence="2" id="KW-0808">Transferase</keyword>
<dbReference type="GO" id="GO:0031167">
    <property type="term" value="P:rRNA methylation"/>
    <property type="evidence" value="ECO:0007669"/>
    <property type="project" value="InterPro"/>
</dbReference>
<dbReference type="EMBL" id="CAUYUE010000016">
    <property type="protein sequence ID" value="CAK0787316.1"/>
    <property type="molecule type" value="Genomic_DNA"/>
</dbReference>
<evidence type="ECO:0000313" key="4">
    <source>
        <dbReference type="EMBL" id="CAK0787316.1"/>
    </source>
</evidence>
<dbReference type="InterPro" id="IPR004398">
    <property type="entry name" value="RNA_MeTrfase_RsmD"/>
</dbReference>
<dbReference type="Pfam" id="PF03602">
    <property type="entry name" value="Cons_hypoth95"/>
    <property type="match status" value="1"/>
</dbReference>
<protein>
    <submittedName>
        <fullName evidence="4">Uncharacterized protein</fullName>
    </submittedName>
</protein>